<dbReference type="Proteomes" id="UP000735302">
    <property type="component" value="Unassembled WGS sequence"/>
</dbReference>
<sequence length="121" mass="14041">MERSWGWSPYRHHIAKHTSSFTRSPRTSYPRYDKAFLTSNQADLKLIYLYPGVVMGGTTLNQNIRLKGVIDRMYGLGYFYRLWTPVELNMPVPVQITLTGALTLLVTHSYRKRDFIGQVIT</sequence>
<comment type="caution">
    <text evidence="1">The sequence shown here is derived from an EMBL/GenBank/DDBJ whole genome shotgun (WGS) entry which is preliminary data.</text>
</comment>
<organism evidence="1 2">
    <name type="scientific">Plakobranchus ocellatus</name>
    <dbReference type="NCBI Taxonomy" id="259542"/>
    <lineage>
        <taxon>Eukaryota</taxon>
        <taxon>Metazoa</taxon>
        <taxon>Spiralia</taxon>
        <taxon>Lophotrochozoa</taxon>
        <taxon>Mollusca</taxon>
        <taxon>Gastropoda</taxon>
        <taxon>Heterobranchia</taxon>
        <taxon>Euthyneura</taxon>
        <taxon>Panpulmonata</taxon>
        <taxon>Sacoglossa</taxon>
        <taxon>Placobranchoidea</taxon>
        <taxon>Plakobranchidae</taxon>
        <taxon>Plakobranchus</taxon>
    </lineage>
</organism>
<keyword evidence="2" id="KW-1185">Reference proteome</keyword>
<evidence type="ECO:0000313" key="1">
    <source>
        <dbReference type="EMBL" id="GFO28635.1"/>
    </source>
</evidence>
<protein>
    <submittedName>
        <fullName evidence="1">Uncharacterized protein</fullName>
    </submittedName>
</protein>
<gene>
    <name evidence="1" type="ORF">PoB_005514000</name>
</gene>
<dbReference type="AlphaFoldDB" id="A0AAV4CB42"/>
<reference evidence="1 2" key="1">
    <citation type="journal article" date="2021" name="Elife">
        <title>Chloroplast acquisition without the gene transfer in kleptoplastic sea slugs, Plakobranchus ocellatus.</title>
        <authorList>
            <person name="Maeda T."/>
            <person name="Takahashi S."/>
            <person name="Yoshida T."/>
            <person name="Shimamura S."/>
            <person name="Takaki Y."/>
            <person name="Nagai Y."/>
            <person name="Toyoda A."/>
            <person name="Suzuki Y."/>
            <person name="Arimoto A."/>
            <person name="Ishii H."/>
            <person name="Satoh N."/>
            <person name="Nishiyama T."/>
            <person name="Hasebe M."/>
            <person name="Maruyama T."/>
            <person name="Minagawa J."/>
            <person name="Obokata J."/>
            <person name="Shigenobu S."/>
        </authorList>
    </citation>
    <scope>NUCLEOTIDE SEQUENCE [LARGE SCALE GENOMIC DNA]</scope>
</reference>
<proteinExistence type="predicted"/>
<accession>A0AAV4CB42</accession>
<name>A0AAV4CB42_9GAST</name>
<evidence type="ECO:0000313" key="2">
    <source>
        <dbReference type="Proteomes" id="UP000735302"/>
    </source>
</evidence>
<dbReference type="EMBL" id="BLXT01006069">
    <property type="protein sequence ID" value="GFO28635.1"/>
    <property type="molecule type" value="Genomic_DNA"/>
</dbReference>